<accession>A0ABM0LWZ6</accession>
<reference evidence="2" key="1">
    <citation type="submission" date="2025-08" db="UniProtKB">
        <authorList>
            <consortium name="RefSeq"/>
        </authorList>
    </citation>
    <scope>IDENTIFICATION</scope>
    <source>
        <tissue evidence="2">Testes</tissue>
    </source>
</reference>
<organism evidence="1 2">
    <name type="scientific">Saccoglossus kowalevskii</name>
    <name type="common">Acorn worm</name>
    <dbReference type="NCBI Taxonomy" id="10224"/>
    <lineage>
        <taxon>Eukaryota</taxon>
        <taxon>Metazoa</taxon>
        <taxon>Hemichordata</taxon>
        <taxon>Enteropneusta</taxon>
        <taxon>Harrimaniidae</taxon>
        <taxon>Saccoglossus</taxon>
    </lineage>
</organism>
<dbReference type="GeneID" id="100368665"/>
<protein>
    <submittedName>
        <fullName evidence="2">Transcription factor 25-like</fullName>
    </submittedName>
</protein>
<dbReference type="Pfam" id="PF04910">
    <property type="entry name" value="Tcf25"/>
    <property type="match status" value="1"/>
</dbReference>
<evidence type="ECO:0000313" key="2">
    <source>
        <dbReference type="RefSeq" id="XP_006812287.1"/>
    </source>
</evidence>
<sequence>METKALLAIERKQLNPDNEMRRIFGSQIIKSDARRKSHRNKHVRTTWLATPKSTWPHLSKSGMSMNHIERKGGYEYFTFEHSKEYQRVQFEFLEAVESLNPNNIVVKRALYCFECSFHTLFNVTQANCQLDYRRQENRGLFLAIFKHLMFVGQRGCYRTALEFCKLLLSLDSDNDPLCASLMIDFYSLRSQQYSYLIRMYNEWQGHKNLSQLPNFAYSIALAHFHQSKDDDSDLETADHYLQTALLMFPSVLIPLLDKCSIQPDKRVTGHDFFVKAQLNQQAGLQQLVNLYIGRTSSVWKEPEVVRWLECNVNQVLTRVDNKDPLVEEYRKKRQMRYHGTPVNILRHILLSEIKEATVSLPPDLSHAPMMTYDPLPPEDNIVSYTRPPRGRQGPASNQDNSALAAFFRSLLPSYGLQGERQDGQQPAVRPDDILARGIEGLGAVGGNDVQTGADLGRSIETLMEAMRNLLTTIQPQANDDEDEVESD</sequence>
<gene>
    <name evidence="2" type="primary">LOC100368665</name>
</gene>
<dbReference type="RefSeq" id="XP_006812287.1">
    <property type="nucleotide sequence ID" value="XM_006812224.1"/>
</dbReference>
<evidence type="ECO:0000313" key="1">
    <source>
        <dbReference type="Proteomes" id="UP000694865"/>
    </source>
</evidence>
<dbReference type="Proteomes" id="UP000694865">
    <property type="component" value="Unplaced"/>
</dbReference>
<proteinExistence type="predicted"/>
<dbReference type="PANTHER" id="PTHR22684:SF0">
    <property type="entry name" value="RIBOSOME QUALITY CONTROL COMPLEX SUBUNIT TCF25"/>
    <property type="match status" value="1"/>
</dbReference>
<name>A0ABM0LWZ6_SACKO</name>
<keyword evidence="1" id="KW-1185">Reference proteome</keyword>
<dbReference type="InterPro" id="IPR006994">
    <property type="entry name" value="TCF25/Rqc1"/>
</dbReference>
<dbReference type="PANTHER" id="PTHR22684">
    <property type="entry name" value="NULP1-RELATED"/>
    <property type="match status" value="1"/>
</dbReference>